<dbReference type="Proteomes" id="UP000242958">
    <property type="component" value="Unassembled WGS sequence"/>
</dbReference>
<feature type="transmembrane region" description="Helical" evidence="8">
    <location>
        <begin position="112"/>
        <end position="136"/>
    </location>
</feature>
<evidence type="ECO:0000256" key="1">
    <source>
        <dbReference type="ARBA" id="ARBA00004429"/>
    </source>
</evidence>
<feature type="transmembrane region" description="Helical" evidence="8">
    <location>
        <begin position="63"/>
        <end position="81"/>
    </location>
</feature>
<feature type="transmembrane region" description="Helical" evidence="8">
    <location>
        <begin position="156"/>
        <end position="174"/>
    </location>
</feature>
<evidence type="ECO:0000256" key="8">
    <source>
        <dbReference type="SAM" id="Phobius"/>
    </source>
</evidence>
<reference evidence="9 10" key="1">
    <citation type="submission" date="2017-05" db="EMBL/GenBank/DDBJ databases">
        <authorList>
            <person name="Song R."/>
            <person name="Chenine A.L."/>
            <person name="Ruprecht R.M."/>
        </authorList>
    </citation>
    <scope>NUCLEOTIDE SEQUENCE [LARGE SCALE GENOMIC DNA]</scope>
    <source>
        <strain evidence="9 10">KA00229</strain>
    </source>
</reference>
<evidence type="ECO:0000256" key="4">
    <source>
        <dbReference type="ARBA" id="ARBA00022519"/>
    </source>
</evidence>
<dbReference type="AlphaFoldDB" id="A0A2J8BCS4"/>
<proteinExistence type="predicted"/>
<sequence length="441" mass="49265">MSIGNSVLRSLFRGESYERASGLSKEEWKKVTAFSGIDVGWIIMCIGMSLGAGIIFLPIQVGLSGLLIFLLVALVGYPIAYQHQKLYLDVLAEAPECEDFAGIISGYLGKNWGFFLGSLYFIFTTILIFLYSTALTNDSSSFLVTFGVTDHLLSENLFYGLFIITFLVMVASQGEKLLMKISSGMVFTKAAVIALLGIIMFPHWHIANVLIPENITYVIKHFIIMLPFIAMSIEFFVGLGPVVIYFRSQSENKMVAHYRSMRVYNLAYLILVILVVFYTISFNLAINHEQAVHAYTANISALALAARDMSGSGIKILNLILNIFAVVTAYFAMFLSFRDACTGIVMNVLKRITSEENLNRRVLKYGISVFCVLLCWGIILVNAPILKFTPILGCLIGIIACFLPACLVWKLDYLKKYKDWKLIPVIFMGLILLISPIISLW</sequence>
<evidence type="ECO:0000256" key="3">
    <source>
        <dbReference type="ARBA" id="ARBA00022475"/>
    </source>
</evidence>
<dbReference type="InterPro" id="IPR018227">
    <property type="entry name" value="Amino_acid_transport_2"/>
</dbReference>
<feature type="transmembrane region" description="Helical" evidence="8">
    <location>
        <begin position="319"/>
        <end position="341"/>
    </location>
</feature>
<keyword evidence="5 8" id="KW-0812">Transmembrane</keyword>
<feature type="transmembrane region" description="Helical" evidence="8">
    <location>
        <begin position="186"/>
        <end position="204"/>
    </location>
</feature>
<protein>
    <recommendedName>
        <fullName evidence="11">Transporter</fullName>
    </recommendedName>
</protein>
<feature type="transmembrane region" description="Helical" evidence="8">
    <location>
        <begin position="266"/>
        <end position="286"/>
    </location>
</feature>
<evidence type="ECO:0008006" key="11">
    <source>
        <dbReference type="Google" id="ProtNLM"/>
    </source>
</evidence>
<feature type="transmembrane region" description="Helical" evidence="8">
    <location>
        <begin position="388"/>
        <end position="409"/>
    </location>
</feature>
<keyword evidence="6 8" id="KW-1133">Transmembrane helix</keyword>
<dbReference type="RefSeq" id="WP_102889001.1">
    <property type="nucleotide sequence ID" value="NZ_NFMF01000001.1"/>
</dbReference>
<evidence type="ECO:0000256" key="6">
    <source>
        <dbReference type="ARBA" id="ARBA00022989"/>
    </source>
</evidence>
<keyword evidence="7 8" id="KW-0472">Membrane</keyword>
<organism evidence="9 10">
    <name type="scientific">Megasphaera hutchinsoni</name>
    <dbReference type="NCBI Taxonomy" id="1588748"/>
    <lineage>
        <taxon>Bacteria</taxon>
        <taxon>Bacillati</taxon>
        <taxon>Bacillota</taxon>
        <taxon>Negativicutes</taxon>
        <taxon>Veillonellales</taxon>
        <taxon>Veillonellaceae</taxon>
        <taxon>Megasphaera</taxon>
    </lineage>
</organism>
<accession>A0A2J8BCS4</accession>
<feature type="transmembrane region" description="Helical" evidence="8">
    <location>
        <begin position="39"/>
        <end position="57"/>
    </location>
</feature>
<dbReference type="Pfam" id="PF03222">
    <property type="entry name" value="Trp_Tyr_perm"/>
    <property type="match status" value="1"/>
</dbReference>
<dbReference type="GO" id="GO:0003333">
    <property type="term" value="P:amino acid transmembrane transport"/>
    <property type="evidence" value="ECO:0007669"/>
    <property type="project" value="InterPro"/>
</dbReference>
<evidence type="ECO:0000313" key="9">
    <source>
        <dbReference type="EMBL" id="PNH22546.1"/>
    </source>
</evidence>
<feature type="transmembrane region" description="Helical" evidence="8">
    <location>
        <begin position="224"/>
        <end position="246"/>
    </location>
</feature>
<dbReference type="PANTHER" id="PTHR35334">
    <property type="entry name" value="SERINE TRANSPORTER"/>
    <property type="match status" value="1"/>
</dbReference>
<feature type="transmembrane region" description="Helical" evidence="8">
    <location>
        <begin position="421"/>
        <end position="440"/>
    </location>
</feature>
<feature type="transmembrane region" description="Helical" evidence="8">
    <location>
        <begin position="362"/>
        <end position="382"/>
    </location>
</feature>
<evidence type="ECO:0000256" key="7">
    <source>
        <dbReference type="ARBA" id="ARBA00023136"/>
    </source>
</evidence>
<keyword evidence="3" id="KW-1003">Cell membrane</keyword>
<evidence type="ECO:0000256" key="5">
    <source>
        <dbReference type="ARBA" id="ARBA00022692"/>
    </source>
</evidence>
<dbReference type="GO" id="GO:0005886">
    <property type="term" value="C:plasma membrane"/>
    <property type="evidence" value="ECO:0007669"/>
    <property type="project" value="UniProtKB-SubCell"/>
</dbReference>
<comment type="caution">
    <text evidence="9">The sequence shown here is derived from an EMBL/GenBank/DDBJ whole genome shotgun (WGS) entry which is preliminary data.</text>
</comment>
<evidence type="ECO:0000256" key="2">
    <source>
        <dbReference type="ARBA" id="ARBA00022448"/>
    </source>
</evidence>
<comment type="subcellular location">
    <subcellularLocation>
        <location evidence="1">Cell inner membrane</location>
        <topology evidence="1">Multi-pass membrane protein</topology>
    </subcellularLocation>
</comment>
<gene>
    <name evidence="9" type="ORF">CAL30_00890</name>
</gene>
<name>A0A2J8BCS4_9FIRM</name>
<evidence type="ECO:0000313" key="10">
    <source>
        <dbReference type="Proteomes" id="UP000242958"/>
    </source>
</evidence>
<dbReference type="Gene3D" id="1.20.1740.10">
    <property type="entry name" value="Amino acid/polyamine transporter I"/>
    <property type="match status" value="1"/>
</dbReference>
<dbReference type="EMBL" id="NFMF01000001">
    <property type="protein sequence ID" value="PNH22546.1"/>
    <property type="molecule type" value="Genomic_DNA"/>
</dbReference>
<keyword evidence="4" id="KW-0997">Cell inner membrane</keyword>
<dbReference type="PANTHER" id="PTHR35334:SF4">
    <property type="entry name" value="SERINE TRANSPORTER-RELATED"/>
    <property type="match status" value="1"/>
</dbReference>
<keyword evidence="2" id="KW-0813">Transport</keyword>